<organism evidence="1 2">
    <name type="scientific">Chironomus riparius</name>
    <dbReference type="NCBI Taxonomy" id="315576"/>
    <lineage>
        <taxon>Eukaryota</taxon>
        <taxon>Metazoa</taxon>
        <taxon>Ecdysozoa</taxon>
        <taxon>Arthropoda</taxon>
        <taxon>Hexapoda</taxon>
        <taxon>Insecta</taxon>
        <taxon>Pterygota</taxon>
        <taxon>Neoptera</taxon>
        <taxon>Endopterygota</taxon>
        <taxon>Diptera</taxon>
        <taxon>Nematocera</taxon>
        <taxon>Chironomoidea</taxon>
        <taxon>Chironomidae</taxon>
        <taxon>Chironominae</taxon>
        <taxon>Chironomus</taxon>
    </lineage>
</organism>
<sequence>MSMFSNRFLWKASVYIAVGGMTSVMLMRSLLKERVRQTEYFRDSMKVLRTHEGCKYLLGEPIKEVGLDVGDPNYANNTEAHFEVKVKGPQNKGTMYFWADRPSDKDKWQIRRLELELQNDDKRLVVIKPEDSQTVVFE</sequence>
<dbReference type="PANTHER" id="PTHR47148">
    <property type="entry name" value="CYTOCHROME C OXIDASE ASSEMBLY FACTOR 1 HOMOLOG"/>
    <property type="match status" value="1"/>
</dbReference>
<dbReference type="OrthoDB" id="10037790at2759"/>
<keyword evidence="2" id="KW-1185">Reference proteome</keyword>
<dbReference type="PANTHER" id="PTHR47148:SF1">
    <property type="entry name" value="CYTOCHROME C OXIDASE ASSEMBLY FACTOR 1 HOMOLOG"/>
    <property type="match status" value="1"/>
</dbReference>
<evidence type="ECO:0000313" key="2">
    <source>
        <dbReference type="Proteomes" id="UP001153620"/>
    </source>
</evidence>
<dbReference type="GO" id="GO:0005743">
    <property type="term" value="C:mitochondrial inner membrane"/>
    <property type="evidence" value="ECO:0007669"/>
    <property type="project" value="TreeGrafter"/>
</dbReference>
<reference evidence="1" key="1">
    <citation type="submission" date="2022-01" db="EMBL/GenBank/DDBJ databases">
        <authorList>
            <person name="King R."/>
        </authorList>
    </citation>
    <scope>NUCLEOTIDE SEQUENCE</scope>
</reference>
<protein>
    <recommendedName>
        <fullName evidence="3">Cytochrome oxidase complex assembly protein 1</fullName>
    </recommendedName>
</protein>
<dbReference type="AlphaFoldDB" id="A0A9N9S6D5"/>
<dbReference type="Pfam" id="PF08695">
    <property type="entry name" value="Coa1"/>
    <property type="match status" value="1"/>
</dbReference>
<dbReference type="InterPro" id="IPR014807">
    <property type="entry name" value="Coa1"/>
</dbReference>
<dbReference type="GO" id="GO:0033617">
    <property type="term" value="P:mitochondrial respiratory chain complex IV assembly"/>
    <property type="evidence" value="ECO:0007669"/>
    <property type="project" value="TreeGrafter"/>
</dbReference>
<accession>A0A9N9S6D5</accession>
<dbReference type="GO" id="GO:0032981">
    <property type="term" value="P:mitochondrial respiratory chain complex I assembly"/>
    <property type="evidence" value="ECO:0007669"/>
    <property type="project" value="TreeGrafter"/>
</dbReference>
<reference evidence="1" key="2">
    <citation type="submission" date="2022-10" db="EMBL/GenBank/DDBJ databases">
        <authorList>
            <consortium name="ENA_rothamsted_submissions"/>
            <consortium name="culmorum"/>
            <person name="King R."/>
        </authorList>
    </citation>
    <scope>NUCLEOTIDE SEQUENCE</scope>
</reference>
<evidence type="ECO:0008006" key="3">
    <source>
        <dbReference type="Google" id="ProtNLM"/>
    </source>
</evidence>
<gene>
    <name evidence="1" type="ORF">CHIRRI_LOCUS11913</name>
</gene>
<name>A0A9N9S6D5_9DIPT</name>
<dbReference type="EMBL" id="OU895879">
    <property type="protein sequence ID" value="CAG9809083.1"/>
    <property type="molecule type" value="Genomic_DNA"/>
</dbReference>
<evidence type="ECO:0000313" key="1">
    <source>
        <dbReference type="EMBL" id="CAG9809083.1"/>
    </source>
</evidence>
<proteinExistence type="predicted"/>
<dbReference type="Proteomes" id="UP001153620">
    <property type="component" value="Chromosome 3"/>
</dbReference>